<gene>
    <name evidence="1" type="ORF">CHARACLAT_030071</name>
</gene>
<reference evidence="1 2" key="1">
    <citation type="submission" date="2021-06" db="EMBL/GenBank/DDBJ databases">
        <authorList>
            <person name="Palmer J.M."/>
        </authorList>
    </citation>
    <scope>NUCLEOTIDE SEQUENCE [LARGE SCALE GENOMIC DNA]</scope>
    <source>
        <strain evidence="1 2">CL_MEX2019</strain>
        <tissue evidence="1">Muscle</tissue>
    </source>
</reference>
<dbReference type="Proteomes" id="UP001352852">
    <property type="component" value="Unassembled WGS sequence"/>
</dbReference>
<evidence type="ECO:0000313" key="1">
    <source>
        <dbReference type="EMBL" id="MED6275793.1"/>
    </source>
</evidence>
<keyword evidence="2" id="KW-1185">Reference proteome</keyword>
<dbReference type="EMBL" id="JAHUTJ010029014">
    <property type="protein sequence ID" value="MED6275793.1"/>
    <property type="molecule type" value="Genomic_DNA"/>
</dbReference>
<proteinExistence type="predicted"/>
<evidence type="ECO:0000313" key="2">
    <source>
        <dbReference type="Proteomes" id="UP001352852"/>
    </source>
</evidence>
<sequence>MFRVVVLLDGDLDLRSQACSWFAPYLAPSDFPSALNQPRGRMQENVTAVDFQLETCPHSMKYRQWFEAKIKTKRT</sequence>
<protein>
    <submittedName>
        <fullName evidence="1">Uncharacterized protein</fullName>
    </submittedName>
</protein>
<accession>A0ABU7DL44</accession>
<name>A0ABU7DL44_9TELE</name>
<organism evidence="1 2">
    <name type="scientific">Characodon lateralis</name>
    <dbReference type="NCBI Taxonomy" id="208331"/>
    <lineage>
        <taxon>Eukaryota</taxon>
        <taxon>Metazoa</taxon>
        <taxon>Chordata</taxon>
        <taxon>Craniata</taxon>
        <taxon>Vertebrata</taxon>
        <taxon>Euteleostomi</taxon>
        <taxon>Actinopterygii</taxon>
        <taxon>Neopterygii</taxon>
        <taxon>Teleostei</taxon>
        <taxon>Neoteleostei</taxon>
        <taxon>Acanthomorphata</taxon>
        <taxon>Ovalentaria</taxon>
        <taxon>Atherinomorphae</taxon>
        <taxon>Cyprinodontiformes</taxon>
        <taxon>Goodeidae</taxon>
        <taxon>Characodon</taxon>
    </lineage>
</organism>
<comment type="caution">
    <text evidence="1">The sequence shown here is derived from an EMBL/GenBank/DDBJ whole genome shotgun (WGS) entry which is preliminary data.</text>
</comment>